<evidence type="ECO:0000313" key="2">
    <source>
        <dbReference type="EMBL" id="CAI0441240.1"/>
    </source>
</evidence>
<dbReference type="EMBL" id="CAMGYJ010000007">
    <property type="protein sequence ID" value="CAI0441240.1"/>
    <property type="molecule type" value="Genomic_DNA"/>
</dbReference>
<dbReference type="InterPro" id="IPR056139">
    <property type="entry name" value="DUF7722"/>
</dbReference>
<proteinExistence type="predicted"/>
<dbReference type="PANTHER" id="PTHR33513:SF4">
    <property type="entry name" value="GB|AAF04428.1"/>
    <property type="match status" value="1"/>
</dbReference>
<evidence type="ECO:0000259" key="1">
    <source>
        <dbReference type="Pfam" id="PF24847"/>
    </source>
</evidence>
<protein>
    <recommendedName>
        <fullName evidence="1">DUF7722 domain-containing protein</fullName>
    </recommendedName>
</protein>
<gene>
    <name evidence="2" type="ORF">LITE_LOCUS26799</name>
</gene>
<feature type="domain" description="DUF7722" evidence="1">
    <location>
        <begin position="5"/>
        <end position="50"/>
    </location>
</feature>
<dbReference type="Proteomes" id="UP001154282">
    <property type="component" value="Unassembled WGS sequence"/>
</dbReference>
<keyword evidence="3" id="KW-1185">Reference proteome</keyword>
<dbReference type="Pfam" id="PF24847">
    <property type="entry name" value="DUF7722"/>
    <property type="match status" value="1"/>
</dbReference>
<accession>A0AAV0M5Y2</accession>
<organism evidence="2 3">
    <name type="scientific">Linum tenue</name>
    <dbReference type="NCBI Taxonomy" id="586396"/>
    <lineage>
        <taxon>Eukaryota</taxon>
        <taxon>Viridiplantae</taxon>
        <taxon>Streptophyta</taxon>
        <taxon>Embryophyta</taxon>
        <taxon>Tracheophyta</taxon>
        <taxon>Spermatophyta</taxon>
        <taxon>Magnoliopsida</taxon>
        <taxon>eudicotyledons</taxon>
        <taxon>Gunneridae</taxon>
        <taxon>Pentapetalae</taxon>
        <taxon>rosids</taxon>
        <taxon>fabids</taxon>
        <taxon>Malpighiales</taxon>
        <taxon>Linaceae</taxon>
        <taxon>Linum</taxon>
    </lineage>
</organism>
<name>A0AAV0M5Y2_9ROSI</name>
<reference evidence="2" key="1">
    <citation type="submission" date="2022-08" db="EMBL/GenBank/DDBJ databases">
        <authorList>
            <person name="Gutierrez-Valencia J."/>
        </authorList>
    </citation>
    <scope>NUCLEOTIDE SEQUENCE</scope>
</reference>
<dbReference type="PANTHER" id="PTHR33513">
    <property type="entry name" value="OS06G0523300 PROTEIN"/>
    <property type="match status" value="1"/>
</dbReference>
<dbReference type="AlphaFoldDB" id="A0AAV0M5Y2"/>
<comment type="caution">
    <text evidence="2">The sequence shown here is derived from an EMBL/GenBank/DDBJ whole genome shotgun (WGS) entry which is preliminary data.</text>
</comment>
<sequence length="53" mass="6267">MPLHYPRFKKNDYETMPESRLDCLLKEYGLPVVGGFDEKRKFAMGAFLWPSEQ</sequence>
<evidence type="ECO:0000313" key="3">
    <source>
        <dbReference type="Proteomes" id="UP001154282"/>
    </source>
</evidence>